<keyword evidence="6 8" id="KW-1133">Transmembrane helix</keyword>
<organism evidence="9 10">
    <name type="scientific">Luoshenia tenuis</name>
    <dbReference type="NCBI Taxonomy" id="2763654"/>
    <lineage>
        <taxon>Bacteria</taxon>
        <taxon>Bacillati</taxon>
        <taxon>Bacillota</taxon>
        <taxon>Clostridia</taxon>
        <taxon>Christensenellales</taxon>
        <taxon>Christensenellaceae</taxon>
        <taxon>Luoshenia</taxon>
    </lineage>
</organism>
<sequence length="178" mass="19549">MRYVKLICLTLLGIALQAMLFPQLQISGAQPDAFLLVTVFIALQYGWFEAVVCGAVGGLMLDALLAGSIGPYALLYTAVAILAGGFHNRMEGGFTAILKAAGVSVLCYFLRQVFTLVVAYFSGVGVPMARVFTQAVLPGTLYHAAVSLAWFTIFWFKKMRTHKKHTWQATRFYGRKRG</sequence>
<dbReference type="InterPro" id="IPR007227">
    <property type="entry name" value="Cell_shape_determining_MreD"/>
</dbReference>
<accession>A0A926D0J3</accession>
<evidence type="ECO:0000256" key="7">
    <source>
        <dbReference type="ARBA" id="ARBA00023136"/>
    </source>
</evidence>
<gene>
    <name evidence="9" type="primary">mreD</name>
    <name evidence="9" type="ORF">H8699_06900</name>
</gene>
<dbReference type="GO" id="GO:0008360">
    <property type="term" value="P:regulation of cell shape"/>
    <property type="evidence" value="ECO:0007669"/>
    <property type="project" value="UniProtKB-KW"/>
</dbReference>
<dbReference type="RefSeq" id="WP_249285033.1">
    <property type="nucleotide sequence ID" value="NZ_JACRSO010000002.1"/>
</dbReference>
<dbReference type="EMBL" id="JACRSO010000002">
    <property type="protein sequence ID" value="MBC8529152.1"/>
    <property type="molecule type" value="Genomic_DNA"/>
</dbReference>
<evidence type="ECO:0000256" key="5">
    <source>
        <dbReference type="ARBA" id="ARBA00022960"/>
    </source>
</evidence>
<evidence type="ECO:0000256" key="8">
    <source>
        <dbReference type="SAM" id="Phobius"/>
    </source>
</evidence>
<feature type="transmembrane region" description="Helical" evidence="8">
    <location>
        <begin position="100"/>
        <end position="123"/>
    </location>
</feature>
<keyword evidence="7 8" id="KW-0472">Membrane</keyword>
<evidence type="ECO:0000256" key="2">
    <source>
        <dbReference type="ARBA" id="ARBA00007776"/>
    </source>
</evidence>
<evidence type="ECO:0000256" key="4">
    <source>
        <dbReference type="ARBA" id="ARBA00022692"/>
    </source>
</evidence>
<evidence type="ECO:0000313" key="9">
    <source>
        <dbReference type="EMBL" id="MBC8529152.1"/>
    </source>
</evidence>
<feature type="transmembrane region" description="Helical" evidence="8">
    <location>
        <begin position="69"/>
        <end position="88"/>
    </location>
</feature>
<dbReference type="Pfam" id="PF04093">
    <property type="entry name" value="MreD"/>
    <property type="match status" value="1"/>
</dbReference>
<dbReference type="GO" id="GO:0005886">
    <property type="term" value="C:plasma membrane"/>
    <property type="evidence" value="ECO:0007669"/>
    <property type="project" value="UniProtKB-SubCell"/>
</dbReference>
<protein>
    <submittedName>
        <fullName evidence="9">Rod shape-determining protein MreD</fullName>
    </submittedName>
</protein>
<dbReference type="NCBIfam" id="TIGR03426">
    <property type="entry name" value="shape_MreD"/>
    <property type="match status" value="1"/>
</dbReference>
<name>A0A926D0J3_9FIRM</name>
<keyword evidence="5" id="KW-0133">Cell shape</keyword>
<dbReference type="AlphaFoldDB" id="A0A926D0J3"/>
<evidence type="ECO:0000313" key="10">
    <source>
        <dbReference type="Proteomes" id="UP000654279"/>
    </source>
</evidence>
<comment type="caution">
    <text evidence="9">The sequence shown here is derived from an EMBL/GenBank/DDBJ whole genome shotgun (WGS) entry which is preliminary data.</text>
</comment>
<comment type="similarity">
    <text evidence="2">Belongs to the MreD family.</text>
</comment>
<keyword evidence="4 8" id="KW-0812">Transmembrane</keyword>
<keyword evidence="3" id="KW-1003">Cell membrane</keyword>
<evidence type="ECO:0000256" key="1">
    <source>
        <dbReference type="ARBA" id="ARBA00004651"/>
    </source>
</evidence>
<proteinExistence type="inferred from homology"/>
<evidence type="ECO:0000256" key="6">
    <source>
        <dbReference type="ARBA" id="ARBA00022989"/>
    </source>
</evidence>
<reference evidence="9" key="1">
    <citation type="submission" date="2020-08" db="EMBL/GenBank/DDBJ databases">
        <title>Genome public.</title>
        <authorList>
            <person name="Liu C."/>
            <person name="Sun Q."/>
        </authorList>
    </citation>
    <scope>NUCLEOTIDE SEQUENCE</scope>
    <source>
        <strain evidence="9">NSJ-44</strain>
    </source>
</reference>
<evidence type="ECO:0000256" key="3">
    <source>
        <dbReference type="ARBA" id="ARBA00022475"/>
    </source>
</evidence>
<feature type="transmembrane region" description="Helical" evidence="8">
    <location>
        <begin position="135"/>
        <end position="156"/>
    </location>
</feature>
<comment type="subcellular location">
    <subcellularLocation>
        <location evidence="1">Cell membrane</location>
        <topology evidence="1">Multi-pass membrane protein</topology>
    </subcellularLocation>
</comment>
<keyword evidence="10" id="KW-1185">Reference proteome</keyword>
<dbReference type="Proteomes" id="UP000654279">
    <property type="component" value="Unassembled WGS sequence"/>
</dbReference>